<accession>A0A2Z6LXC2</accession>
<dbReference type="AlphaFoldDB" id="A0A2Z6LXC2"/>
<feature type="compositionally biased region" description="Polar residues" evidence="1">
    <location>
        <begin position="30"/>
        <end position="56"/>
    </location>
</feature>
<dbReference type="EMBL" id="DF973285">
    <property type="protein sequence ID" value="GAU24161.1"/>
    <property type="molecule type" value="Genomic_DNA"/>
</dbReference>
<feature type="region of interest" description="Disordered" evidence="1">
    <location>
        <begin position="27"/>
        <end position="108"/>
    </location>
</feature>
<proteinExistence type="predicted"/>
<dbReference type="Proteomes" id="UP000242715">
    <property type="component" value="Unassembled WGS sequence"/>
</dbReference>
<evidence type="ECO:0000256" key="1">
    <source>
        <dbReference type="SAM" id="MobiDB-lite"/>
    </source>
</evidence>
<evidence type="ECO:0000313" key="2">
    <source>
        <dbReference type="EMBL" id="GAU24161.1"/>
    </source>
</evidence>
<dbReference type="PANTHER" id="PTHR34112:SF13">
    <property type="entry name" value="OS04G0448200 PROTEIN"/>
    <property type="match status" value="1"/>
</dbReference>
<gene>
    <name evidence="2" type="ORF">TSUD_83960</name>
</gene>
<evidence type="ECO:0000313" key="3">
    <source>
        <dbReference type="Proteomes" id="UP000242715"/>
    </source>
</evidence>
<protein>
    <submittedName>
        <fullName evidence="2">Uncharacterized protein</fullName>
    </submittedName>
</protein>
<organism evidence="2 3">
    <name type="scientific">Trifolium subterraneum</name>
    <name type="common">Subterranean clover</name>
    <dbReference type="NCBI Taxonomy" id="3900"/>
    <lineage>
        <taxon>Eukaryota</taxon>
        <taxon>Viridiplantae</taxon>
        <taxon>Streptophyta</taxon>
        <taxon>Embryophyta</taxon>
        <taxon>Tracheophyta</taxon>
        <taxon>Spermatophyta</taxon>
        <taxon>Magnoliopsida</taxon>
        <taxon>eudicotyledons</taxon>
        <taxon>Gunneridae</taxon>
        <taxon>Pentapetalae</taxon>
        <taxon>rosids</taxon>
        <taxon>fabids</taxon>
        <taxon>Fabales</taxon>
        <taxon>Fabaceae</taxon>
        <taxon>Papilionoideae</taxon>
        <taxon>50 kb inversion clade</taxon>
        <taxon>NPAAA clade</taxon>
        <taxon>Hologalegina</taxon>
        <taxon>IRL clade</taxon>
        <taxon>Trifolieae</taxon>
        <taxon>Trifolium</taxon>
    </lineage>
</organism>
<sequence>MSCVLEQASDGTSISGWRSFEEEVLLEAMPSSSESIEASVNQQEKSEETNNTSRLTPKSRDAPLVDTSNANSLTEYMSKTTDQNGNVLGEPSKFSSNEEKQHINKPIIHSEEEEIAFLRSLGWKENSDDDEGLTPEEILDFCNKV</sequence>
<feature type="compositionally biased region" description="Polar residues" evidence="1">
    <location>
        <begin position="66"/>
        <end position="86"/>
    </location>
</feature>
<reference evidence="3" key="1">
    <citation type="journal article" date="2017" name="Front. Plant Sci.">
        <title>Climate Clever Clovers: New Paradigm to Reduce the Environmental Footprint of Ruminants by Breeding Low Methanogenic Forages Utilizing Haplotype Variation.</title>
        <authorList>
            <person name="Kaur P."/>
            <person name="Appels R."/>
            <person name="Bayer P.E."/>
            <person name="Keeble-Gagnere G."/>
            <person name="Wang J."/>
            <person name="Hirakawa H."/>
            <person name="Shirasawa K."/>
            <person name="Vercoe P."/>
            <person name="Stefanova K."/>
            <person name="Durmic Z."/>
            <person name="Nichols P."/>
            <person name="Revell C."/>
            <person name="Isobe S.N."/>
            <person name="Edwards D."/>
            <person name="Erskine W."/>
        </authorList>
    </citation>
    <scope>NUCLEOTIDE SEQUENCE [LARGE SCALE GENOMIC DNA]</scope>
    <source>
        <strain evidence="3">cv. Daliak</strain>
    </source>
</reference>
<dbReference type="PANTHER" id="PTHR34112">
    <property type="entry name" value="C-JUN-AMINO-TERMINAL KINASE-INTERACTING PROTEIN"/>
    <property type="match status" value="1"/>
</dbReference>
<dbReference type="OrthoDB" id="1917528at2759"/>
<keyword evidence="3" id="KW-1185">Reference proteome</keyword>
<name>A0A2Z6LXC2_TRISU</name>